<dbReference type="KEGG" id="nef:GP480_01310"/>
<dbReference type="InterPro" id="IPR034704">
    <property type="entry name" value="Ribosomal_bL28/bL31-like_sf"/>
</dbReference>
<evidence type="ECO:0000313" key="7">
    <source>
        <dbReference type="EMBL" id="QHD65095.1"/>
    </source>
</evidence>
<proteinExistence type="inferred from homology"/>
<keyword evidence="2 5" id="KW-0689">Ribosomal protein</keyword>
<dbReference type="PANTHER" id="PTHR13528:SF2">
    <property type="entry name" value="LARGE RIBOSOMAL SUBUNIT PROTEIN BL28M"/>
    <property type="match status" value="1"/>
</dbReference>
<reference evidence="7 8" key="1">
    <citation type="journal article" date="2020" name="MBio">
        <title>Erratum for Teymournejad et al., 'Isolation and Molecular Analysis of a Novel Neorickettsia Species That Causes Potomac Horse Fever'.</title>
        <authorList>
            <person name="Teymournejad O."/>
            <person name="Lin M."/>
            <person name="Bekebrede H."/>
            <person name="Kamr A."/>
            <person name="Toribio R.E."/>
            <person name="Arroyo L.G."/>
            <person name="Baird J.D."/>
            <person name="Rikihisa Y."/>
        </authorList>
    </citation>
    <scope>NUCLEOTIDE SEQUENCE [LARGE SCALE GENOMIC DNA]</scope>
    <source>
        <strain evidence="7 8">Fin17</strain>
    </source>
</reference>
<dbReference type="RefSeq" id="WP_160095164.1">
    <property type="nucleotide sequence ID" value="NZ_CP047224.1"/>
</dbReference>
<protein>
    <recommendedName>
        <fullName evidence="4 5">Large ribosomal subunit protein bL28</fullName>
    </recommendedName>
</protein>
<organism evidence="7 8">
    <name type="scientific">Neorickettsia findlayensis</name>
    <dbReference type="NCBI Taxonomy" id="2686014"/>
    <lineage>
        <taxon>Bacteria</taxon>
        <taxon>Pseudomonadati</taxon>
        <taxon>Pseudomonadota</taxon>
        <taxon>Alphaproteobacteria</taxon>
        <taxon>Rickettsiales</taxon>
        <taxon>Anaplasmataceae</taxon>
        <taxon>Neorickettsia</taxon>
    </lineage>
</organism>
<evidence type="ECO:0000256" key="3">
    <source>
        <dbReference type="ARBA" id="ARBA00023274"/>
    </source>
</evidence>
<evidence type="ECO:0000256" key="6">
    <source>
        <dbReference type="SAM" id="MobiDB-lite"/>
    </source>
</evidence>
<dbReference type="PANTHER" id="PTHR13528">
    <property type="entry name" value="39S RIBOSOMAL PROTEIN L28, MITOCHONDRIAL"/>
    <property type="match status" value="1"/>
</dbReference>
<dbReference type="Gene3D" id="2.30.170.40">
    <property type="entry name" value="Ribosomal protein L28/L24"/>
    <property type="match status" value="1"/>
</dbReference>
<feature type="compositionally biased region" description="Polar residues" evidence="6">
    <location>
        <begin position="1"/>
        <end position="20"/>
    </location>
</feature>
<dbReference type="GO" id="GO:0003735">
    <property type="term" value="F:structural constituent of ribosome"/>
    <property type="evidence" value="ECO:0007669"/>
    <property type="project" value="InterPro"/>
</dbReference>
<accession>A0A6P1G9S5</accession>
<feature type="region of interest" description="Disordered" evidence="6">
    <location>
        <begin position="1"/>
        <end position="26"/>
    </location>
</feature>
<dbReference type="SUPFAM" id="SSF143800">
    <property type="entry name" value="L28p-like"/>
    <property type="match status" value="1"/>
</dbReference>
<dbReference type="AlphaFoldDB" id="A0A6P1G9S5"/>
<evidence type="ECO:0000256" key="1">
    <source>
        <dbReference type="ARBA" id="ARBA00008760"/>
    </source>
</evidence>
<evidence type="ECO:0000256" key="4">
    <source>
        <dbReference type="ARBA" id="ARBA00035174"/>
    </source>
</evidence>
<dbReference type="GO" id="GO:0006412">
    <property type="term" value="P:translation"/>
    <property type="evidence" value="ECO:0007669"/>
    <property type="project" value="UniProtKB-UniRule"/>
</dbReference>
<gene>
    <name evidence="5 7" type="primary">rpmB</name>
    <name evidence="7" type="ORF">GP480_01310</name>
</gene>
<dbReference type="Pfam" id="PF00830">
    <property type="entry name" value="Ribosomal_L28"/>
    <property type="match status" value="1"/>
</dbReference>
<dbReference type="InterPro" id="IPR037147">
    <property type="entry name" value="Ribosomal_bL28_sf"/>
</dbReference>
<dbReference type="EMBL" id="CP047224">
    <property type="protein sequence ID" value="QHD65095.1"/>
    <property type="molecule type" value="Genomic_DNA"/>
</dbReference>
<dbReference type="HAMAP" id="MF_00373">
    <property type="entry name" value="Ribosomal_bL28"/>
    <property type="match status" value="1"/>
</dbReference>
<dbReference type="Proteomes" id="UP000464912">
    <property type="component" value="Chromosome"/>
</dbReference>
<evidence type="ECO:0000313" key="8">
    <source>
        <dbReference type="Proteomes" id="UP000464912"/>
    </source>
</evidence>
<dbReference type="InterPro" id="IPR001383">
    <property type="entry name" value="Ribosomal_bL28_bact-type"/>
</dbReference>
<dbReference type="InterPro" id="IPR026569">
    <property type="entry name" value="Ribosomal_bL28"/>
</dbReference>
<keyword evidence="3 5" id="KW-0687">Ribonucleoprotein</keyword>
<evidence type="ECO:0000256" key="2">
    <source>
        <dbReference type="ARBA" id="ARBA00022980"/>
    </source>
</evidence>
<keyword evidence="8" id="KW-1185">Reference proteome</keyword>
<comment type="similarity">
    <text evidence="1 5">Belongs to the bacterial ribosomal protein bL28 family.</text>
</comment>
<sequence length="102" mass="11622">MSNSCDLTGHGWQNGNMVSHSNRKTKKRFMPNLQRVTVFSDVLEQKFRFKVSAKTIRTIDFKGGLDDFLRNTKNAKLSKSALALKKRIMKKVSCDGTNDRKA</sequence>
<reference evidence="7 8" key="2">
    <citation type="journal article" date="2020" name="MBio">
        <title>Isolation and Molecular Analysis of a Novel Neorickettsia Species That Causes Potomac Horse Fever.</title>
        <authorList>
            <person name="Teymournejad O."/>
            <person name="Lin M."/>
            <person name="Bekebrede H."/>
            <person name="Kamr A."/>
            <person name="Toribio R.E."/>
            <person name="Arroyo L.G."/>
            <person name="Baird J.D."/>
            <person name="Rikihisa Y."/>
        </authorList>
    </citation>
    <scope>NUCLEOTIDE SEQUENCE [LARGE SCALE GENOMIC DNA]</scope>
    <source>
        <strain evidence="7 8">Fin17</strain>
    </source>
</reference>
<evidence type="ECO:0000256" key="5">
    <source>
        <dbReference type="HAMAP-Rule" id="MF_00373"/>
    </source>
</evidence>
<dbReference type="NCBIfam" id="TIGR00009">
    <property type="entry name" value="L28"/>
    <property type="match status" value="1"/>
</dbReference>
<dbReference type="GO" id="GO:0022625">
    <property type="term" value="C:cytosolic large ribosomal subunit"/>
    <property type="evidence" value="ECO:0007669"/>
    <property type="project" value="TreeGrafter"/>
</dbReference>
<name>A0A6P1G9S5_9RICK</name>